<evidence type="ECO:0000313" key="3">
    <source>
        <dbReference type="Proteomes" id="UP000551878"/>
    </source>
</evidence>
<sequence>MRVKCVICDNVENIDDDSPLAKKLRNRPIHTYMCPVCHERIRKQTEERTSAGQFTQYGKDEPEDDWF</sequence>
<evidence type="ECO:0000313" key="2">
    <source>
        <dbReference type="EMBL" id="MBB5172223.1"/>
    </source>
</evidence>
<name>A0A840QLI3_9BACI</name>
<reference evidence="2 3" key="1">
    <citation type="submission" date="2020-08" db="EMBL/GenBank/DDBJ databases">
        <title>Genomic Encyclopedia of Type Strains, Phase IV (KMG-IV): sequencing the most valuable type-strain genomes for metagenomic binning, comparative biology and taxonomic classification.</title>
        <authorList>
            <person name="Goeker M."/>
        </authorList>
    </citation>
    <scope>NUCLEOTIDE SEQUENCE [LARGE SCALE GENOMIC DNA]</scope>
    <source>
        <strain evidence="2 3">DSM 24696</strain>
    </source>
</reference>
<keyword evidence="3" id="KW-1185">Reference proteome</keyword>
<dbReference type="RefSeq" id="WP_184662692.1">
    <property type="nucleotide sequence ID" value="NZ_JACHHB010000001.1"/>
</dbReference>
<proteinExistence type="predicted"/>
<protein>
    <submittedName>
        <fullName evidence="2">Uncharacterized protein YlaI</fullName>
    </submittedName>
</protein>
<dbReference type="EMBL" id="JACHHB010000001">
    <property type="protein sequence ID" value="MBB5172223.1"/>
    <property type="molecule type" value="Genomic_DNA"/>
</dbReference>
<dbReference type="InterPro" id="IPR019241">
    <property type="entry name" value="DUF2197"/>
</dbReference>
<dbReference type="AlphaFoldDB" id="A0A840QLI3"/>
<dbReference type="Pfam" id="PF09963">
    <property type="entry name" value="DUF2197"/>
    <property type="match status" value="1"/>
</dbReference>
<comment type="caution">
    <text evidence="2">The sequence shown here is derived from an EMBL/GenBank/DDBJ whole genome shotgun (WGS) entry which is preliminary data.</text>
</comment>
<organism evidence="2 3">
    <name type="scientific">Texcoconibacillus texcoconensis</name>
    <dbReference type="NCBI Taxonomy" id="1095777"/>
    <lineage>
        <taxon>Bacteria</taxon>
        <taxon>Bacillati</taxon>
        <taxon>Bacillota</taxon>
        <taxon>Bacilli</taxon>
        <taxon>Bacillales</taxon>
        <taxon>Bacillaceae</taxon>
        <taxon>Texcoconibacillus</taxon>
    </lineage>
</organism>
<evidence type="ECO:0000256" key="1">
    <source>
        <dbReference type="SAM" id="MobiDB-lite"/>
    </source>
</evidence>
<dbReference type="Proteomes" id="UP000551878">
    <property type="component" value="Unassembled WGS sequence"/>
</dbReference>
<accession>A0A840QLI3</accession>
<gene>
    <name evidence="2" type="ORF">HNQ41_000363</name>
</gene>
<feature type="region of interest" description="Disordered" evidence="1">
    <location>
        <begin position="45"/>
        <end position="67"/>
    </location>
</feature>